<dbReference type="PROSITE" id="PS50096">
    <property type="entry name" value="IQ"/>
    <property type="match status" value="2"/>
</dbReference>
<organism evidence="11 12">
    <name type="scientific">Mesorhabditis belari</name>
    <dbReference type="NCBI Taxonomy" id="2138241"/>
    <lineage>
        <taxon>Eukaryota</taxon>
        <taxon>Metazoa</taxon>
        <taxon>Ecdysozoa</taxon>
        <taxon>Nematoda</taxon>
        <taxon>Chromadorea</taxon>
        <taxon>Rhabditida</taxon>
        <taxon>Rhabditina</taxon>
        <taxon>Rhabditomorpha</taxon>
        <taxon>Rhabditoidea</taxon>
        <taxon>Rhabditidae</taxon>
        <taxon>Mesorhabditinae</taxon>
        <taxon>Mesorhabditis</taxon>
    </lineage>
</organism>
<evidence type="ECO:0000256" key="7">
    <source>
        <dbReference type="ARBA" id="ARBA00029480"/>
    </source>
</evidence>
<keyword evidence="5" id="KW-0804">Transcription</keyword>
<feature type="region of interest" description="Disordered" evidence="9">
    <location>
        <begin position="532"/>
        <end position="558"/>
    </location>
</feature>
<dbReference type="Pfam" id="PF12796">
    <property type="entry name" value="Ank_2"/>
    <property type="match status" value="1"/>
</dbReference>
<reference evidence="12" key="1">
    <citation type="submission" date="2024-02" db="UniProtKB">
        <authorList>
            <consortium name="WormBaseParasite"/>
        </authorList>
    </citation>
    <scope>IDENTIFICATION</scope>
</reference>
<dbReference type="CDD" id="cd23767">
    <property type="entry name" value="IQCD"/>
    <property type="match status" value="1"/>
</dbReference>
<evidence type="ECO:0000256" key="4">
    <source>
        <dbReference type="ARBA" id="ARBA00023159"/>
    </source>
</evidence>
<dbReference type="Pfam" id="PF00612">
    <property type="entry name" value="IQ"/>
    <property type="match status" value="1"/>
</dbReference>
<dbReference type="Proteomes" id="UP000887575">
    <property type="component" value="Unassembled WGS sequence"/>
</dbReference>
<dbReference type="PROSITE" id="PS51437">
    <property type="entry name" value="CG_1"/>
    <property type="match status" value="1"/>
</dbReference>
<evidence type="ECO:0000256" key="9">
    <source>
        <dbReference type="SAM" id="MobiDB-lite"/>
    </source>
</evidence>
<dbReference type="Gene3D" id="1.20.5.190">
    <property type="match status" value="1"/>
</dbReference>
<feature type="compositionally biased region" description="Basic and acidic residues" evidence="9">
    <location>
        <begin position="214"/>
        <end position="233"/>
    </location>
</feature>
<dbReference type="InterPro" id="IPR036770">
    <property type="entry name" value="Ankyrin_rpt-contain_sf"/>
</dbReference>
<proteinExistence type="inferred from homology"/>
<dbReference type="InterPro" id="IPR005559">
    <property type="entry name" value="CG-1_dom"/>
</dbReference>
<dbReference type="PANTHER" id="PTHR23335">
    <property type="entry name" value="CALMODULIN-BINDING TRANSCRIPTION ACTIVATOR CAMTA"/>
    <property type="match status" value="1"/>
</dbReference>
<feature type="region of interest" description="Disordered" evidence="9">
    <location>
        <begin position="214"/>
        <end position="267"/>
    </location>
</feature>
<dbReference type="Gene3D" id="1.25.40.20">
    <property type="entry name" value="Ankyrin repeat-containing domain"/>
    <property type="match status" value="1"/>
</dbReference>
<dbReference type="InterPro" id="IPR002909">
    <property type="entry name" value="IPT_dom"/>
</dbReference>
<feature type="domain" description="CG-1" evidence="10">
    <location>
        <begin position="1"/>
        <end position="82"/>
    </location>
</feature>
<feature type="compositionally biased region" description="Basic and acidic residues" evidence="9">
    <location>
        <begin position="857"/>
        <end position="873"/>
    </location>
</feature>
<dbReference type="PROSITE" id="PS50297">
    <property type="entry name" value="ANK_REP_REGION"/>
    <property type="match status" value="1"/>
</dbReference>
<feature type="region of interest" description="Disordered" evidence="9">
    <location>
        <begin position="1034"/>
        <end position="1072"/>
    </location>
</feature>
<comment type="similarity">
    <text evidence="2">Belongs to the CAMTA family.</text>
</comment>
<evidence type="ECO:0000313" key="12">
    <source>
        <dbReference type="WBParaSite" id="MBELARI_LOCUS19195.1"/>
    </source>
</evidence>
<keyword evidence="11" id="KW-1185">Reference proteome</keyword>
<dbReference type="SMART" id="SM01076">
    <property type="entry name" value="CG-1"/>
    <property type="match status" value="1"/>
</dbReference>
<accession>A0AAF3EYA3</accession>
<dbReference type="SMART" id="SM00015">
    <property type="entry name" value="IQ"/>
    <property type="match status" value="2"/>
</dbReference>
<dbReference type="Pfam" id="PF03859">
    <property type="entry name" value="CG-1"/>
    <property type="match status" value="1"/>
</dbReference>
<sequence length="1072" mass="120209">MLFKRFNDNYFKADGYIWKRRREGKVIREDHMKLKVQKQEIISANYAHSAIVPSFHRRVYWLTTNPDVVLVHYLNSGDDERADGRPLSERITATIKASSLTLSHQDLHTQISPILSPTTSSQEVTALCNAIWQLLNDPHSHNGGAHLERRNSCSSAFRKGLSSVALRRQPSTFSDSIDPHFIGDIVRNCGKVDGGNLGGGHQQNHHLHLEDSNGYARDESHHSHSGDTHHESIDDNETSFYRSRVGASSMSRSNGPSSSGEGWLTPISDITPNKGSIKGDVKVLIIGGWYLKGHEYMVQFGERRVPAQLLQVGVLMVRAPAVREPSTVSVRVLCDGSMVSSTGCEFTYIDENTDNSTHLNIQSLVDRMQLFVAAFNVPQFLNDSPLTTSTLNEETFLSIVRSLLQHQLKNPHLLQPHRNLPSRTLLHLAAALDYHRFTEYLLWWRRSLPYTRELDPLSRDSEGSTPLHLAVKARNFGTVKVLVKACRATVDVLDDRRSEKTSGIPTSMEDAEHMAATALWVFTNGETVTDERRQDTQMNRMSVHSSTSPASLREEREREANPMMIKRKADWKDCEPIHVEISMDTADVHVPDSPKMADLFDAVTSPGVFVNDCVREKMAQLAQHIIDALPERIKADPPQNNAQMHSLDDHQAHHGFSFAGESPMFSSNGFVVPELDDYMNLHFGPSTSHQNSFSTKTIPSDDGMSINHSPTFRRSVSHLYPFGGRESFPSSRATTFESGSFDLDNSKDLGEFLNSEATTEIGPLQQQLGDLKLSESEQRDVYEAAKTIQRAYREYRARTSSAPHAEAERNAAITIQSFYRRYKAFQYFKRLYNAAILVQKHFRMKKKDQSGSNESSDPSHDRLPDHPSVDGRSIRIQIPPNSSNLWRENRAAVTIQRSYRDHRHRKRQAAARKIQNFMRQSRIKLRKMHEQSAAGCTMEQGVETEVGVLCLPVSQATTTAHNPVVPHVPPFDHRFSELLQYDECLSSTGGIPPSAPLSSVHYGNCQSDGYGQQAPTITADGSATARSQCHLAPGGSSAYIQQHKPSVYPPPTNGSLATDPHYPTEQQQHAQW</sequence>
<dbReference type="SUPFAM" id="SSF52540">
    <property type="entry name" value="P-loop containing nucleoside triphosphate hydrolases"/>
    <property type="match status" value="1"/>
</dbReference>
<keyword evidence="4" id="KW-0010">Activator</keyword>
<evidence type="ECO:0000313" key="11">
    <source>
        <dbReference type="Proteomes" id="UP000887575"/>
    </source>
</evidence>
<dbReference type="PANTHER" id="PTHR23335:SF1">
    <property type="entry name" value="CALMODULIN-BINDING TRANSCRIPTION ACTIVATOR, ISOFORM F"/>
    <property type="match status" value="1"/>
</dbReference>
<feature type="compositionally biased region" description="Low complexity" evidence="9">
    <location>
        <begin position="246"/>
        <end position="262"/>
    </location>
</feature>
<dbReference type="PROSITE" id="PS50088">
    <property type="entry name" value="ANK_REPEAT"/>
    <property type="match status" value="1"/>
</dbReference>
<dbReference type="InterPro" id="IPR013783">
    <property type="entry name" value="Ig-like_fold"/>
</dbReference>
<evidence type="ECO:0000256" key="1">
    <source>
        <dbReference type="ARBA" id="ARBA00004123"/>
    </source>
</evidence>
<evidence type="ECO:0000256" key="6">
    <source>
        <dbReference type="ARBA" id="ARBA00023242"/>
    </source>
</evidence>
<keyword evidence="3 8" id="KW-0040">ANK repeat</keyword>
<dbReference type="Gene3D" id="2.60.40.10">
    <property type="entry name" value="Immunoglobulins"/>
    <property type="match status" value="1"/>
</dbReference>
<evidence type="ECO:0000256" key="2">
    <source>
        <dbReference type="ARBA" id="ARBA00008267"/>
    </source>
</evidence>
<dbReference type="SUPFAM" id="SSF81296">
    <property type="entry name" value="E set domains"/>
    <property type="match status" value="1"/>
</dbReference>
<dbReference type="AlphaFoldDB" id="A0AAF3EYA3"/>
<dbReference type="WBParaSite" id="MBELARI_LOCUS19195.1">
    <property type="protein sequence ID" value="MBELARI_LOCUS19195.1"/>
    <property type="gene ID" value="MBELARI_LOCUS19195"/>
</dbReference>
<comment type="subcellular location">
    <subcellularLocation>
        <location evidence="1">Nucleus</location>
    </subcellularLocation>
</comment>
<dbReference type="InterPro" id="IPR000048">
    <property type="entry name" value="IQ_motif_EF-hand-BS"/>
</dbReference>
<keyword evidence="6" id="KW-0539">Nucleus</keyword>
<comment type="subunit">
    <text evidence="7">May interact with calmodulin.</text>
</comment>
<feature type="compositionally biased region" description="Polar residues" evidence="9">
    <location>
        <begin position="536"/>
        <end position="550"/>
    </location>
</feature>
<dbReference type="GO" id="GO:0006357">
    <property type="term" value="P:regulation of transcription by RNA polymerase II"/>
    <property type="evidence" value="ECO:0007669"/>
    <property type="project" value="TreeGrafter"/>
</dbReference>
<evidence type="ECO:0000256" key="3">
    <source>
        <dbReference type="ARBA" id="ARBA00023043"/>
    </source>
</evidence>
<dbReference type="Pfam" id="PF01833">
    <property type="entry name" value="TIG"/>
    <property type="match status" value="1"/>
</dbReference>
<dbReference type="SUPFAM" id="SSF48403">
    <property type="entry name" value="Ankyrin repeat"/>
    <property type="match status" value="1"/>
</dbReference>
<feature type="repeat" description="ANK" evidence="8">
    <location>
        <begin position="462"/>
        <end position="484"/>
    </location>
</feature>
<dbReference type="GO" id="GO:0003712">
    <property type="term" value="F:transcription coregulator activity"/>
    <property type="evidence" value="ECO:0007669"/>
    <property type="project" value="TreeGrafter"/>
</dbReference>
<protein>
    <recommendedName>
        <fullName evidence="10">CG-1 domain-containing protein</fullName>
    </recommendedName>
</protein>
<dbReference type="InterPro" id="IPR002110">
    <property type="entry name" value="Ankyrin_rpt"/>
</dbReference>
<evidence type="ECO:0000259" key="10">
    <source>
        <dbReference type="PROSITE" id="PS51437"/>
    </source>
</evidence>
<dbReference type="InterPro" id="IPR014756">
    <property type="entry name" value="Ig_E-set"/>
</dbReference>
<dbReference type="GO" id="GO:0003690">
    <property type="term" value="F:double-stranded DNA binding"/>
    <property type="evidence" value="ECO:0007669"/>
    <property type="project" value="TreeGrafter"/>
</dbReference>
<evidence type="ECO:0000256" key="8">
    <source>
        <dbReference type="PROSITE-ProRule" id="PRU00023"/>
    </source>
</evidence>
<dbReference type="GO" id="GO:0005634">
    <property type="term" value="C:nucleus"/>
    <property type="evidence" value="ECO:0007669"/>
    <property type="project" value="UniProtKB-SubCell"/>
</dbReference>
<evidence type="ECO:0000256" key="5">
    <source>
        <dbReference type="ARBA" id="ARBA00023163"/>
    </source>
</evidence>
<feature type="region of interest" description="Disordered" evidence="9">
    <location>
        <begin position="847"/>
        <end position="881"/>
    </location>
</feature>
<dbReference type="InterPro" id="IPR027417">
    <property type="entry name" value="P-loop_NTPase"/>
</dbReference>
<name>A0AAF3EYA3_9BILA</name>